<gene>
    <name evidence="5" type="ORF">SAMN05216466_106327</name>
</gene>
<feature type="chain" id="PRO_5011546151" evidence="2">
    <location>
        <begin position="19"/>
        <end position="983"/>
    </location>
</feature>
<dbReference type="AlphaFoldDB" id="A0A1G7YUN7"/>
<dbReference type="InterPro" id="IPR014718">
    <property type="entry name" value="GH-type_carb-bd"/>
</dbReference>
<dbReference type="Gene3D" id="1.20.1050.60">
    <property type="entry name" value="alpha-1,2-mannosidase"/>
    <property type="match status" value="1"/>
</dbReference>
<organism evidence="5 6">
    <name type="scientific">Paraburkholderia phenazinium</name>
    <dbReference type="NCBI Taxonomy" id="60549"/>
    <lineage>
        <taxon>Bacteria</taxon>
        <taxon>Pseudomonadati</taxon>
        <taxon>Pseudomonadota</taxon>
        <taxon>Betaproteobacteria</taxon>
        <taxon>Burkholderiales</taxon>
        <taxon>Burkholderiaceae</taxon>
        <taxon>Paraburkholderia</taxon>
    </lineage>
</organism>
<dbReference type="InterPro" id="IPR012939">
    <property type="entry name" value="Glyco_hydro_92"/>
</dbReference>
<feature type="region of interest" description="Disordered" evidence="1">
    <location>
        <begin position="22"/>
        <end position="74"/>
    </location>
</feature>
<dbReference type="GO" id="GO:0000224">
    <property type="term" value="F:peptide-N4-(N-acetyl-beta-glucosaminyl)asparagine amidase activity"/>
    <property type="evidence" value="ECO:0007669"/>
    <property type="project" value="TreeGrafter"/>
</dbReference>
<reference evidence="5 6" key="1">
    <citation type="submission" date="2016-10" db="EMBL/GenBank/DDBJ databases">
        <authorList>
            <person name="de Groot N.N."/>
        </authorList>
    </citation>
    <scope>NUCLEOTIDE SEQUENCE [LARGE SCALE GENOMIC DNA]</scope>
    <source>
        <strain evidence="5 6">LMG 2247</strain>
    </source>
</reference>
<dbReference type="PROSITE" id="PS51257">
    <property type="entry name" value="PROKAR_LIPOPROTEIN"/>
    <property type="match status" value="1"/>
</dbReference>
<sequence>MMDLRRLAVVLIAIGALAGCGGDGPGSQSGSGSAVVAADQRDATGQSGAGAGSNGANTAATNNDEEAPADDRRVLRLTQYVDPLIGTLASNSPNPVPAGQAGSVVPAAGLPNGMVQWAPDTNTTPAPSNSAEPGSPAGYYYDIGSIQSFSLTHMSGAGCSGNDGEFPVMPTLDASKPLAQTFSHTNEKAVAGAYSVLLDNQIKVELTATLRTGFGRFTYPDRQPSTLVLNTTYTNTQSSVAGSVTQVDARTVSGSTTGGHFCGNATNVPVYFYAQFSQPFASTSAFTNGRAVLNFGKGKTVLMKIGISYVSVANARDNLEKENRFWDFDGVKALADSIWNQRLNTIQVSSRDNAALTKFYTAFYHASWAPSVFSDVNGQYIGFDQKVHQVSAGHAAQYTSFSGWDIYRSLIPLKATLFPQETSDMAQSLVNDADQCGAIPHWVNDNVEDGVMPGDAGSLIVAGAYGFGARNFDTAGALSHMIRMANIPGTACNGVTTNGGRASYLQFGYITSGEWGQASSTLEYGSSDFAISQFAGALGNTSIQKMLRSRSAYWQNLLNTSLTPPLIAGRNSDGSWIPETQSSTDNYVEGNAEQYTWMVPFNPAGLFAQLGGNTTVVPRLNTFFTVLNAGTSLPNFYMGNEPTFEVPWMYNWAGSPSGTQNVVQQIMASAFGTGPNGLPGNDDLGAVSGWYVWGALGLYPEIPGVGGFAIGSPQFSSITVHLGNGKTLRIRARGAPAANYVQSLRVNGAAHNSSWLDVDALANGATLDFAMGSSPSQWGADPGDAPPSYGVPVALNVADAFNNHGISTDGSTNTDGLGADFDGSLYSYSSQALTAAGAQPGKPFAFGGASFTLSGGPLDNAVAVGQTIATPAGTRGSALVLLGSANNGPGSGAALVTYADGTTTPFTLAFDDWTLNGGSAAPVDPIALTTTYRNAGDGTNNAVKTYLFAQKVPLTPGKLVASVTLPRQVSAGKLHVFGIAAAP</sequence>
<dbReference type="Gene3D" id="1.20.1610.10">
    <property type="entry name" value="alpha-1,2-mannosidases domains"/>
    <property type="match status" value="1"/>
</dbReference>
<proteinExistence type="predicted"/>
<evidence type="ECO:0000259" key="4">
    <source>
        <dbReference type="Pfam" id="PF17678"/>
    </source>
</evidence>
<evidence type="ECO:0000256" key="1">
    <source>
        <dbReference type="SAM" id="MobiDB-lite"/>
    </source>
</evidence>
<dbReference type="Proteomes" id="UP000199706">
    <property type="component" value="Unassembled WGS sequence"/>
</dbReference>
<dbReference type="NCBIfam" id="TIGR01180">
    <property type="entry name" value="aman2_put"/>
    <property type="match status" value="1"/>
</dbReference>
<dbReference type="Pfam" id="PF17678">
    <property type="entry name" value="Glyco_hydro_92N"/>
    <property type="match status" value="1"/>
</dbReference>
<feature type="domain" description="Glycosyl hydrolase family 92 N-terminal" evidence="4">
    <location>
        <begin position="80"/>
        <end position="308"/>
    </location>
</feature>
<dbReference type="InterPro" id="IPR005887">
    <property type="entry name" value="GH92_a_mannosidase_put"/>
</dbReference>
<dbReference type="Pfam" id="PF07971">
    <property type="entry name" value="Glyco_hydro_92"/>
    <property type="match status" value="1"/>
</dbReference>
<dbReference type="GO" id="GO:0005829">
    <property type="term" value="C:cytosol"/>
    <property type="evidence" value="ECO:0007669"/>
    <property type="project" value="TreeGrafter"/>
</dbReference>
<dbReference type="GO" id="GO:0030246">
    <property type="term" value="F:carbohydrate binding"/>
    <property type="evidence" value="ECO:0007669"/>
    <property type="project" value="InterPro"/>
</dbReference>
<dbReference type="RefSeq" id="WP_090685592.1">
    <property type="nucleotide sequence ID" value="NZ_FNCJ01000006.1"/>
</dbReference>
<accession>A0A1G7YUN7</accession>
<dbReference type="PANTHER" id="PTHR12143:SF39">
    <property type="entry name" value="SECRETED PROTEIN"/>
    <property type="match status" value="1"/>
</dbReference>
<feature type="domain" description="Glycosyl hydrolase family 92" evidence="3">
    <location>
        <begin position="314"/>
        <end position="773"/>
    </location>
</feature>
<dbReference type="InterPro" id="IPR050883">
    <property type="entry name" value="PNGase"/>
</dbReference>
<dbReference type="Gene3D" id="3.30.2080.10">
    <property type="entry name" value="GH92 mannosidase domain"/>
    <property type="match status" value="1"/>
</dbReference>
<dbReference type="FunFam" id="3.30.2080.10:FF:000001">
    <property type="entry name" value="Alpha-1,2-mannosidase subfamily"/>
    <property type="match status" value="1"/>
</dbReference>
<protein>
    <submittedName>
        <fullName evidence="5">Alpha-1,2-mannosidase, putative</fullName>
    </submittedName>
</protein>
<dbReference type="InterPro" id="IPR008928">
    <property type="entry name" value="6-hairpin_glycosidase_sf"/>
</dbReference>
<feature type="signal peptide" evidence="2">
    <location>
        <begin position="1"/>
        <end position="18"/>
    </location>
</feature>
<evidence type="ECO:0000313" key="6">
    <source>
        <dbReference type="Proteomes" id="UP000199706"/>
    </source>
</evidence>
<dbReference type="OrthoDB" id="9804511at2"/>
<keyword evidence="2" id="KW-0732">Signal</keyword>
<dbReference type="InterPro" id="IPR041371">
    <property type="entry name" value="GH92_N"/>
</dbReference>
<dbReference type="EMBL" id="FNCJ01000006">
    <property type="protein sequence ID" value="SDH00228.1"/>
    <property type="molecule type" value="Genomic_DNA"/>
</dbReference>
<dbReference type="Gene3D" id="2.70.98.10">
    <property type="match status" value="1"/>
</dbReference>
<dbReference type="GO" id="GO:0005975">
    <property type="term" value="P:carbohydrate metabolic process"/>
    <property type="evidence" value="ECO:0007669"/>
    <property type="project" value="InterPro"/>
</dbReference>
<dbReference type="GO" id="GO:0006516">
    <property type="term" value="P:glycoprotein catabolic process"/>
    <property type="evidence" value="ECO:0007669"/>
    <property type="project" value="TreeGrafter"/>
</dbReference>
<evidence type="ECO:0000313" key="5">
    <source>
        <dbReference type="EMBL" id="SDH00228.1"/>
    </source>
</evidence>
<dbReference type="SUPFAM" id="SSF48208">
    <property type="entry name" value="Six-hairpin glycosidases"/>
    <property type="match status" value="1"/>
</dbReference>
<dbReference type="PANTHER" id="PTHR12143">
    <property type="entry name" value="PEPTIDE N-GLYCANASE PNGASE -RELATED"/>
    <property type="match status" value="1"/>
</dbReference>
<evidence type="ECO:0000256" key="2">
    <source>
        <dbReference type="SAM" id="SignalP"/>
    </source>
</evidence>
<name>A0A1G7YUN7_9BURK</name>
<feature type="compositionally biased region" description="Low complexity" evidence="1">
    <location>
        <begin position="30"/>
        <end position="46"/>
    </location>
</feature>
<evidence type="ECO:0000259" key="3">
    <source>
        <dbReference type="Pfam" id="PF07971"/>
    </source>
</evidence>